<dbReference type="Proteomes" id="UP000789901">
    <property type="component" value="Unassembled WGS sequence"/>
</dbReference>
<evidence type="ECO:0000313" key="2">
    <source>
        <dbReference type="Proteomes" id="UP000789901"/>
    </source>
</evidence>
<evidence type="ECO:0000313" key="1">
    <source>
        <dbReference type="EMBL" id="CAG8476882.1"/>
    </source>
</evidence>
<feature type="non-terminal residue" evidence="1">
    <location>
        <position position="1"/>
    </location>
</feature>
<protein>
    <submittedName>
        <fullName evidence="1">45376_t:CDS:1</fullName>
    </submittedName>
</protein>
<dbReference type="EMBL" id="CAJVQB010000235">
    <property type="protein sequence ID" value="CAG8476882.1"/>
    <property type="molecule type" value="Genomic_DNA"/>
</dbReference>
<organism evidence="1 2">
    <name type="scientific">Gigaspora margarita</name>
    <dbReference type="NCBI Taxonomy" id="4874"/>
    <lineage>
        <taxon>Eukaryota</taxon>
        <taxon>Fungi</taxon>
        <taxon>Fungi incertae sedis</taxon>
        <taxon>Mucoromycota</taxon>
        <taxon>Glomeromycotina</taxon>
        <taxon>Glomeromycetes</taxon>
        <taxon>Diversisporales</taxon>
        <taxon>Gigasporaceae</taxon>
        <taxon>Gigaspora</taxon>
    </lineage>
</organism>
<reference evidence="1 2" key="1">
    <citation type="submission" date="2021-06" db="EMBL/GenBank/DDBJ databases">
        <authorList>
            <person name="Kallberg Y."/>
            <person name="Tangrot J."/>
            <person name="Rosling A."/>
        </authorList>
    </citation>
    <scope>NUCLEOTIDE SEQUENCE [LARGE SCALE GENOMIC DNA]</scope>
    <source>
        <strain evidence="1 2">120-4 pot B 10/14</strain>
    </source>
</reference>
<accession>A0ABM8VY83</accession>
<sequence length="365" mass="42790">YQAIRSGARSCIDLLKKEYKQTQIIDQEISDAVQTITAKEVYIIRQLVKNYPKIMEKQLKLIKEDKRQTNKQKRKALLLEAESSVIDYGIEEMEEQRKTQTEQISINTEFYKENPLKVLMELDLIKLPQEKSTDSISENQNLYQSSKIYKRRRKEDKESSMKVDTNTVQSEIRLEKKFVLRDGNIISKGKNLSQLKFSLNNSKGKAQILDILVIIGSDHKIAIVGIKTEYLKPTLSTANTRRKGYQQTIYLYDRASEEDWDGYANDLDSYLTKRNLIDLLEKINLKELINQNLLDHIWNIGKRKQRQKVFVYHSVVEISKIIREISKYKANVEQENSIKWNKPILSISIALNIKINQWERQDLSD</sequence>
<keyword evidence="2" id="KW-1185">Reference proteome</keyword>
<proteinExistence type="predicted"/>
<comment type="caution">
    <text evidence="1">The sequence shown here is derived from an EMBL/GenBank/DDBJ whole genome shotgun (WGS) entry which is preliminary data.</text>
</comment>
<name>A0ABM8VY83_GIGMA</name>
<gene>
    <name evidence="1" type="ORF">GMARGA_LOCUS1045</name>
</gene>